<evidence type="ECO:0000313" key="1">
    <source>
        <dbReference type="EMBL" id="TDT46928.1"/>
    </source>
</evidence>
<proteinExistence type="predicted"/>
<dbReference type="RefSeq" id="WP_133686364.1">
    <property type="nucleotide sequence ID" value="NZ_SOAY01000010.1"/>
</dbReference>
<comment type="caution">
    <text evidence="1">The sequence shown here is derived from an EMBL/GenBank/DDBJ whole genome shotgun (WGS) entry which is preliminary data.</text>
</comment>
<name>A0A4R7K915_9FLAO</name>
<reference evidence="1 2" key="1">
    <citation type="submission" date="2019-03" db="EMBL/GenBank/DDBJ databases">
        <title>Genomic Encyclopedia of Archaeal and Bacterial Type Strains, Phase II (KMG-II): from individual species to whole genera.</title>
        <authorList>
            <person name="Goeker M."/>
        </authorList>
    </citation>
    <scope>NUCLEOTIDE SEQUENCE [LARGE SCALE GENOMIC DNA]</scope>
    <source>
        <strain evidence="1 2">DSM 25233</strain>
    </source>
</reference>
<dbReference type="EMBL" id="SOAY01000010">
    <property type="protein sequence ID" value="TDT46928.1"/>
    <property type="molecule type" value="Genomic_DNA"/>
</dbReference>
<dbReference type="Proteomes" id="UP000294749">
    <property type="component" value="Unassembled WGS sequence"/>
</dbReference>
<dbReference type="OrthoDB" id="6397423at2"/>
<dbReference type="AlphaFoldDB" id="A0A4R7K915"/>
<sequence>MATNIFAYFNLTVREAEDFSGDEPRLLIAFVTLDVNGPGDVQVDVINTDKLGSGMDDEDNVRGMVTSTNAPTIDAPFVGLIVMAIDNDKSRGSHRVNHLNSFRESVQEVFTSLHQQPGGIPRINTEIGNSYSERQLEVLQSIRESCSNQLQRHWLIRDRDDIIGLTSVNIFSDLGNQFHDSGLASDGHTFNYRKRFLNIFGGDGLYNVNFTLTANNL</sequence>
<keyword evidence="2" id="KW-1185">Reference proteome</keyword>
<organism evidence="1 2">
    <name type="scientific">Maribacter spongiicola</name>
    <dbReference type="NCBI Taxonomy" id="1206753"/>
    <lineage>
        <taxon>Bacteria</taxon>
        <taxon>Pseudomonadati</taxon>
        <taxon>Bacteroidota</taxon>
        <taxon>Flavobacteriia</taxon>
        <taxon>Flavobacteriales</taxon>
        <taxon>Flavobacteriaceae</taxon>
        <taxon>Maribacter</taxon>
    </lineage>
</organism>
<gene>
    <name evidence="1" type="ORF">CLV90_0993</name>
</gene>
<protein>
    <submittedName>
        <fullName evidence="1">Uncharacterized protein</fullName>
    </submittedName>
</protein>
<evidence type="ECO:0000313" key="2">
    <source>
        <dbReference type="Proteomes" id="UP000294749"/>
    </source>
</evidence>
<accession>A0A4R7K915</accession>